<gene>
    <name evidence="2" type="ORF">GALMADRAFT_236388</name>
</gene>
<dbReference type="STRING" id="685588.A0A067TXY5"/>
<feature type="transmembrane region" description="Helical" evidence="1">
    <location>
        <begin position="58"/>
        <end position="76"/>
    </location>
</feature>
<dbReference type="HOGENOM" id="CLU_1343336_0_0_1"/>
<reference evidence="3" key="1">
    <citation type="journal article" date="2014" name="Proc. Natl. Acad. Sci. U.S.A.">
        <title>Extensive sampling of basidiomycete genomes demonstrates inadequacy of the white-rot/brown-rot paradigm for wood decay fungi.</title>
        <authorList>
            <person name="Riley R."/>
            <person name="Salamov A.A."/>
            <person name="Brown D.W."/>
            <person name="Nagy L.G."/>
            <person name="Floudas D."/>
            <person name="Held B.W."/>
            <person name="Levasseur A."/>
            <person name="Lombard V."/>
            <person name="Morin E."/>
            <person name="Otillar R."/>
            <person name="Lindquist E.A."/>
            <person name="Sun H."/>
            <person name="LaButti K.M."/>
            <person name="Schmutz J."/>
            <person name="Jabbour D."/>
            <person name="Luo H."/>
            <person name="Baker S.E."/>
            <person name="Pisabarro A.G."/>
            <person name="Walton J.D."/>
            <person name="Blanchette R.A."/>
            <person name="Henrissat B."/>
            <person name="Martin F."/>
            <person name="Cullen D."/>
            <person name="Hibbett D.S."/>
            <person name="Grigoriev I.V."/>
        </authorList>
    </citation>
    <scope>NUCLEOTIDE SEQUENCE [LARGE SCALE GENOMIC DNA]</scope>
    <source>
        <strain evidence="3">CBS 339.88</strain>
    </source>
</reference>
<evidence type="ECO:0000313" key="2">
    <source>
        <dbReference type="EMBL" id="KDR83903.1"/>
    </source>
</evidence>
<organism evidence="2 3">
    <name type="scientific">Galerina marginata (strain CBS 339.88)</name>
    <dbReference type="NCBI Taxonomy" id="685588"/>
    <lineage>
        <taxon>Eukaryota</taxon>
        <taxon>Fungi</taxon>
        <taxon>Dikarya</taxon>
        <taxon>Basidiomycota</taxon>
        <taxon>Agaricomycotina</taxon>
        <taxon>Agaricomycetes</taxon>
        <taxon>Agaricomycetidae</taxon>
        <taxon>Agaricales</taxon>
        <taxon>Agaricineae</taxon>
        <taxon>Strophariaceae</taxon>
        <taxon>Galerina</taxon>
    </lineage>
</organism>
<keyword evidence="1" id="KW-0472">Membrane</keyword>
<dbReference type="EMBL" id="KL142368">
    <property type="protein sequence ID" value="KDR83903.1"/>
    <property type="molecule type" value="Genomic_DNA"/>
</dbReference>
<accession>A0A067TXY5</accession>
<name>A0A067TXY5_GALM3</name>
<dbReference type="Proteomes" id="UP000027222">
    <property type="component" value="Unassembled WGS sequence"/>
</dbReference>
<evidence type="ECO:0000256" key="1">
    <source>
        <dbReference type="SAM" id="Phobius"/>
    </source>
</evidence>
<keyword evidence="1" id="KW-1133">Transmembrane helix</keyword>
<keyword evidence="3" id="KW-1185">Reference proteome</keyword>
<keyword evidence="1" id="KW-0812">Transmembrane</keyword>
<dbReference type="OrthoDB" id="3071463at2759"/>
<proteinExistence type="predicted"/>
<sequence length="204" mass="23281">MITKVEKEKSDVQLAQILSRILLALRYAREKPDLEEVAKKRGIMVELMKKWIRAGQNYARLACAGSVYLLLMIAHVDGLHTTITRMSIDNMKNLLQILMHPNPDTDEGRYVVETVIPTISELRRKYPTTMASIFSDPGIPPVSCPDLPTSEAFFRSFLPDLAYLRPRNPIAWRECLSFVEHVPSRDRTLVLDTVTQEARKETDA</sequence>
<protein>
    <submittedName>
        <fullName evidence="2">Uncharacterized protein</fullName>
    </submittedName>
</protein>
<dbReference type="AlphaFoldDB" id="A0A067TXY5"/>
<evidence type="ECO:0000313" key="3">
    <source>
        <dbReference type="Proteomes" id="UP000027222"/>
    </source>
</evidence>